<gene>
    <name evidence="3" type="ORF">HGI30_10435</name>
</gene>
<organism evidence="3 4">
    <name type="scientific">Paenibacillus albicereus</name>
    <dbReference type="NCBI Taxonomy" id="2726185"/>
    <lineage>
        <taxon>Bacteria</taxon>
        <taxon>Bacillati</taxon>
        <taxon>Bacillota</taxon>
        <taxon>Bacilli</taxon>
        <taxon>Bacillales</taxon>
        <taxon>Paenibacillaceae</taxon>
        <taxon>Paenibacillus</taxon>
    </lineage>
</organism>
<sequence>MKTLVIVVHPALATASVVHKRWVEELRKHPDRYTVHELHEAYPDEKIDVQAEQKLIESHGNLVLQFPVYWFHGPPLLKKWLDEVLLYGWAFGRKGNKLENRRVGLAVSAGIQESDYAENGTYRYTLPQLMAPFEVSFRYCKADYRSLFAFYGQETEQGGNEENGEAELPAGKLEQSARDYIAFLDSL</sequence>
<feature type="domain" description="Flavodoxin-like fold" evidence="2">
    <location>
        <begin position="1"/>
        <end position="156"/>
    </location>
</feature>
<evidence type="ECO:0000256" key="1">
    <source>
        <dbReference type="ARBA" id="ARBA00023002"/>
    </source>
</evidence>
<dbReference type="PANTHER" id="PTHR47307:SF1">
    <property type="entry name" value="GLUTATHIONE-REGULATED POTASSIUM-EFFLUX SYSTEM ANCILLARY PROTEIN KEFG"/>
    <property type="match status" value="1"/>
</dbReference>
<dbReference type="SUPFAM" id="SSF52218">
    <property type="entry name" value="Flavoproteins"/>
    <property type="match status" value="1"/>
</dbReference>
<dbReference type="InterPro" id="IPR046980">
    <property type="entry name" value="KefG/KefF"/>
</dbReference>
<accession>A0A6H2GXN0</accession>
<dbReference type="Gene3D" id="3.40.50.360">
    <property type="match status" value="1"/>
</dbReference>
<dbReference type="EMBL" id="CP051428">
    <property type="protein sequence ID" value="QJC51926.1"/>
    <property type="molecule type" value="Genomic_DNA"/>
</dbReference>
<dbReference type="GO" id="GO:0010181">
    <property type="term" value="F:FMN binding"/>
    <property type="evidence" value="ECO:0007669"/>
    <property type="project" value="TreeGrafter"/>
</dbReference>
<reference evidence="3 4" key="1">
    <citation type="submission" date="2020-04" db="EMBL/GenBank/DDBJ databases">
        <title>Novel Paenibacillus strain UniB2 isolated from commercial digestive syrup.</title>
        <authorList>
            <person name="Thorat V."/>
            <person name="Kirdat K."/>
            <person name="Tiwarekar B."/>
            <person name="Yadav A."/>
        </authorList>
    </citation>
    <scope>NUCLEOTIDE SEQUENCE [LARGE SCALE GENOMIC DNA]</scope>
    <source>
        <strain evidence="3 4">UniB2</strain>
    </source>
</reference>
<dbReference type="GO" id="GO:0003955">
    <property type="term" value="F:NAD(P)H dehydrogenase (quinone) activity"/>
    <property type="evidence" value="ECO:0007669"/>
    <property type="project" value="TreeGrafter"/>
</dbReference>
<dbReference type="PANTHER" id="PTHR47307">
    <property type="entry name" value="GLUTATHIONE-REGULATED POTASSIUM-EFFLUX SYSTEM ANCILLARY PROTEIN KEFG"/>
    <property type="match status" value="1"/>
</dbReference>
<dbReference type="RefSeq" id="WP_168907504.1">
    <property type="nucleotide sequence ID" value="NZ_CP051428.1"/>
</dbReference>
<proteinExistence type="predicted"/>
<dbReference type="InterPro" id="IPR003680">
    <property type="entry name" value="Flavodoxin_fold"/>
</dbReference>
<evidence type="ECO:0000313" key="3">
    <source>
        <dbReference type="EMBL" id="QJC51926.1"/>
    </source>
</evidence>
<dbReference type="GO" id="GO:0009055">
    <property type="term" value="F:electron transfer activity"/>
    <property type="evidence" value="ECO:0007669"/>
    <property type="project" value="TreeGrafter"/>
</dbReference>
<dbReference type="InterPro" id="IPR029039">
    <property type="entry name" value="Flavoprotein-like_sf"/>
</dbReference>
<dbReference type="KEGG" id="palr:HGI30_10435"/>
<dbReference type="Proteomes" id="UP000502136">
    <property type="component" value="Chromosome"/>
</dbReference>
<name>A0A6H2GXN0_9BACL</name>
<keyword evidence="4" id="KW-1185">Reference proteome</keyword>
<evidence type="ECO:0000313" key="4">
    <source>
        <dbReference type="Proteomes" id="UP000502136"/>
    </source>
</evidence>
<dbReference type="Pfam" id="PF02525">
    <property type="entry name" value="Flavodoxin_2"/>
    <property type="match status" value="1"/>
</dbReference>
<dbReference type="AlphaFoldDB" id="A0A6H2GXN0"/>
<keyword evidence="1" id="KW-0560">Oxidoreductase</keyword>
<protein>
    <submittedName>
        <fullName evidence="3">NAD(P)H-dependent oxidoreductase</fullName>
    </submittedName>
</protein>
<evidence type="ECO:0000259" key="2">
    <source>
        <dbReference type="Pfam" id="PF02525"/>
    </source>
</evidence>